<dbReference type="GO" id="GO:0005634">
    <property type="term" value="C:nucleus"/>
    <property type="evidence" value="ECO:0007669"/>
    <property type="project" value="TreeGrafter"/>
</dbReference>
<dbReference type="Proteomes" id="UP000094285">
    <property type="component" value="Unassembled WGS sequence"/>
</dbReference>
<dbReference type="PROSITE" id="PS00972">
    <property type="entry name" value="USP_1"/>
    <property type="match status" value="1"/>
</dbReference>
<feature type="domain" description="USP" evidence="8">
    <location>
        <begin position="46"/>
        <end position="443"/>
    </location>
</feature>
<dbReference type="GO" id="GO:0016579">
    <property type="term" value="P:protein deubiquitination"/>
    <property type="evidence" value="ECO:0007669"/>
    <property type="project" value="InterPro"/>
</dbReference>
<dbReference type="STRING" id="984487.A0A1E4SH90"/>
<evidence type="ECO:0000256" key="6">
    <source>
        <dbReference type="RuleBase" id="RU366025"/>
    </source>
</evidence>
<reference evidence="10" key="1">
    <citation type="submission" date="2016-05" db="EMBL/GenBank/DDBJ databases">
        <title>Comparative genomics of biotechnologically important yeasts.</title>
        <authorList>
            <consortium name="DOE Joint Genome Institute"/>
            <person name="Riley R."/>
            <person name="Haridas S."/>
            <person name="Wolfe K.H."/>
            <person name="Lopes M.R."/>
            <person name="Hittinger C.T."/>
            <person name="Goker M."/>
            <person name="Salamov A."/>
            <person name="Wisecaver J."/>
            <person name="Long T.M."/>
            <person name="Aerts A.L."/>
            <person name="Barry K."/>
            <person name="Choi C."/>
            <person name="Clum A."/>
            <person name="Coughlan A.Y."/>
            <person name="Deshpande S."/>
            <person name="Douglass A.P."/>
            <person name="Hanson S.J."/>
            <person name="Klenk H.-P."/>
            <person name="Labutti K."/>
            <person name="Lapidus A."/>
            <person name="Lindquist E."/>
            <person name="Lipzen A."/>
            <person name="Meier-Kolthoff J.P."/>
            <person name="Ohm R.A."/>
            <person name="Otillar R.P."/>
            <person name="Pangilinan J."/>
            <person name="Peng Y."/>
            <person name="Rokas A."/>
            <person name="Rosa C.A."/>
            <person name="Scheuner C."/>
            <person name="Sibirny A.A."/>
            <person name="Slot J.C."/>
            <person name="Stielow J.B."/>
            <person name="Sun H."/>
            <person name="Kurtzman C.P."/>
            <person name="Blackwell M."/>
            <person name="Grigoriev I.V."/>
            <person name="Jeffries T.W."/>
        </authorList>
    </citation>
    <scope>NUCLEOTIDE SEQUENCE [LARGE SCALE GENOMIC DNA]</scope>
    <source>
        <strain evidence="10">NRRL Y-17324</strain>
    </source>
</reference>
<dbReference type="Pfam" id="PF00443">
    <property type="entry name" value="UCH"/>
    <property type="match status" value="1"/>
</dbReference>
<dbReference type="AlphaFoldDB" id="A0A1E4SH90"/>
<organism evidence="9 10">
    <name type="scientific">Suhomyces tanzawaensis NRRL Y-17324</name>
    <dbReference type="NCBI Taxonomy" id="984487"/>
    <lineage>
        <taxon>Eukaryota</taxon>
        <taxon>Fungi</taxon>
        <taxon>Dikarya</taxon>
        <taxon>Ascomycota</taxon>
        <taxon>Saccharomycotina</taxon>
        <taxon>Pichiomycetes</taxon>
        <taxon>Debaryomycetaceae</taxon>
        <taxon>Suhomyces</taxon>
    </lineage>
</organism>
<evidence type="ECO:0000256" key="2">
    <source>
        <dbReference type="ARBA" id="ARBA00022670"/>
    </source>
</evidence>
<comment type="catalytic activity">
    <reaction evidence="1 6">
        <text>Thiol-dependent hydrolysis of ester, thioester, amide, peptide and isopeptide bonds formed by the C-terminal Gly of ubiquitin (a 76-residue protein attached to proteins as an intracellular targeting signal).</text>
        <dbReference type="EC" id="3.4.19.12"/>
    </reaction>
</comment>
<evidence type="ECO:0000313" key="9">
    <source>
        <dbReference type="EMBL" id="ODV78873.1"/>
    </source>
</evidence>
<dbReference type="EC" id="3.4.19.12" evidence="6"/>
<feature type="non-terminal residue" evidence="9">
    <location>
        <position position="1"/>
    </location>
</feature>
<dbReference type="RefSeq" id="XP_020063995.1">
    <property type="nucleotide sequence ID" value="XM_020209877.1"/>
</dbReference>
<dbReference type="GO" id="GO:0005829">
    <property type="term" value="C:cytosol"/>
    <property type="evidence" value="ECO:0007669"/>
    <property type="project" value="TreeGrafter"/>
</dbReference>
<evidence type="ECO:0000256" key="4">
    <source>
        <dbReference type="ARBA" id="ARBA00022801"/>
    </source>
</evidence>
<evidence type="ECO:0000256" key="7">
    <source>
        <dbReference type="SAM" id="MobiDB-lite"/>
    </source>
</evidence>
<evidence type="ECO:0000256" key="3">
    <source>
        <dbReference type="ARBA" id="ARBA00022786"/>
    </source>
</evidence>
<dbReference type="GO" id="GO:0006508">
    <property type="term" value="P:proteolysis"/>
    <property type="evidence" value="ECO:0007669"/>
    <property type="project" value="UniProtKB-KW"/>
</dbReference>
<keyword evidence="4 6" id="KW-0378">Hydrolase</keyword>
<protein>
    <recommendedName>
        <fullName evidence="6">Ubiquitin carboxyl-terminal hydrolase</fullName>
        <ecNumber evidence="6">3.4.19.12</ecNumber>
    </recommendedName>
</protein>
<dbReference type="InterPro" id="IPR038765">
    <property type="entry name" value="Papain-like_cys_pep_sf"/>
</dbReference>
<keyword evidence="3 6" id="KW-0833">Ubl conjugation pathway</keyword>
<dbReference type="GeneID" id="30984013"/>
<dbReference type="GO" id="GO:0004843">
    <property type="term" value="F:cysteine-type deubiquitinase activity"/>
    <property type="evidence" value="ECO:0007669"/>
    <property type="project" value="UniProtKB-UniRule"/>
</dbReference>
<dbReference type="InterPro" id="IPR050164">
    <property type="entry name" value="Peptidase_C19"/>
</dbReference>
<gene>
    <name evidence="9" type="ORF">CANTADRAFT_50888</name>
</gene>
<keyword evidence="2 6" id="KW-0645">Protease</keyword>
<dbReference type="OrthoDB" id="429671at2759"/>
<dbReference type="Gene3D" id="3.90.70.10">
    <property type="entry name" value="Cysteine proteinases"/>
    <property type="match status" value="1"/>
</dbReference>
<dbReference type="PROSITE" id="PS00973">
    <property type="entry name" value="USP_2"/>
    <property type="match status" value="1"/>
</dbReference>
<name>A0A1E4SH90_9ASCO</name>
<keyword evidence="5 6" id="KW-0788">Thiol protease</keyword>
<dbReference type="PANTHER" id="PTHR24006:SF687">
    <property type="entry name" value="UBIQUITIN CARBOXYL-TERMINAL HYDROLASE 10"/>
    <property type="match status" value="1"/>
</dbReference>
<dbReference type="InterPro" id="IPR018200">
    <property type="entry name" value="USP_CS"/>
</dbReference>
<feature type="compositionally biased region" description="Acidic residues" evidence="7">
    <location>
        <begin position="209"/>
        <end position="225"/>
    </location>
</feature>
<comment type="similarity">
    <text evidence="6">Belongs to the peptidase C19 family.</text>
</comment>
<proteinExistence type="inferred from homology"/>
<keyword evidence="10" id="KW-1185">Reference proteome</keyword>
<dbReference type="SUPFAM" id="SSF54001">
    <property type="entry name" value="Cysteine proteinases"/>
    <property type="match status" value="1"/>
</dbReference>
<dbReference type="EMBL" id="KV453912">
    <property type="protein sequence ID" value="ODV78873.1"/>
    <property type="molecule type" value="Genomic_DNA"/>
</dbReference>
<dbReference type="InterPro" id="IPR028889">
    <property type="entry name" value="USP"/>
</dbReference>
<feature type="region of interest" description="Disordered" evidence="7">
    <location>
        <begin position="205"/>
        <end position="228"/>
    </location>
</feature>
<dbReference type="PROSITE" id="PS50235">
    <property type="entry name" value="USP_3"/>
    <property type="match status" value="1"/>
</dbReference>
<dbReference type="PANTHER" id="PTHR24006">
    <property type="entry name" value="UBIQUITIN CARBOXYL-TERMINAL HYDROLASE"/>
    <property type="match status" value="1"/>
</dbReference>
<evidence type="ECO:0000259" key="8">
    <source>
        <dbReference type="PROSITE" id="PS50235"/>
    </source>
</evidence>
<sequence length="444" mass="50558">SADTSFNIKNEAVQPLGILLLRIMFDPNYSVIHMHNSLPGFKIHPRGLTNTGNICYMNSILQVLLYCQPFNKLLKLIEDKSIGSLSKVSKTPLLDATLQFFNEFVTKTGEEPAKTTSLSPENFYMNLISHEKFLHLKWGQQEDAEEFLGYYLDGLNDEFLQTIKGLTTPAVDSLIQAFSTENSGEVEKIERFKYDVKSTVKLIKNEPSASEEDSTSTPEDADEWNEVGSNNKKISVKRTVEIEPTPITMIFGGQFKSVLTIPKNPGATQFLKSITLDPYQHVQLDISEASSIDEALLHLNQWEKISYKTKENKEIQIKKQTFVDKLPSILIIHLKRFSFLKEKDVGIEKLRKKVEYLHLLHISKDIISSKNPRDENNQYRLIGVVYHHGSSAQGGHYTSDTKTGHQWMRIDDTQLKSVTEDEVLNGGVEENIKNAYILLYERLV</sequence>
<evidence type="ECO:0000313" key="10">
    <source>
        <dbReference type="Proteomes" id="UP000094285"/>
    </source>
</evidence>
<evidence type="ECO:0000256" key="5">
    <source>
        <dbReference type="ARBA" id="ARBA00022807"/>
    </source>
</evidence>
<dbReference type="InterPro" id="IPR001394">
    <property type="entry name" value="Peptidase_C19_UCH"/>
</dbReference>
<accession>A0A1E4SH90</accession>
<evidence type="ECO:0000256" key="1">
    <source>
        <dbReference type="ARBA" id="ARBA00000707"/>
    </source>
</evidence>